<feature type="domain" description="Transketolase-like pyrimidine-binding" evidence="4">
    <location>
        <begin position="6"/>
        <end position="171"/>
    </location>
</feature>
<evidence type="ECO:0000256" key="2">
    <source>
        <dbReference type="ARBA" id="ARBA00007131"/>
    </source>
</evidence>
<evidence type="ECO:0000313" key="6">
    <source>
        <dbReference type="Proteomes" id="UP000195043"/>
    </source>
</evidence>
<comment type="cofactor">
    <cofactor evidence="1">
        <name>thiamine diphosphate</name>
        <dbReference type="ChEBI" id="CHEBI:58937"/>
    </cofactor>
</comment>
<keyword evidence="3" id="KW-0786">Thiamine pyrophosphate</keyword>
<dbReference type="InterPro" id="IPR009014">
    <property type="entry name" value="Transketo_C/PFOR_II"/>
</dbReference>
<sequence length="313" mass="33166">MGKNNVANRQAMCEILIEEGTKNQAITVLTSDSRGSASLADFARTLPKQIVEVGIAEQNIVSIAAGLAHMGKRPFVASPACFLSMRSIEQIKVDVAYSNKNVKLVGISGGVSYGALGMSHHSLQDIAVARAIPNLQVLLPADRFETIQMFKALAQSDVPAYIRLGRNPVEDCYASADYPFEIGKAVEMRSGEDITLIATGETVRQALDAAEILAEEGIKATVLNVHSLKPFDSEAVLRVAKKTGIVVTVEEHSLYNGLGAAVAEVLAAETGIRQKIVAFPDEALITGSGPELFAHYGLDGASIAKTAKTFIGG</sequence>
<name>A0A242A1Y0_9ENTE</name>
<keyword evidence="6" id="KW-1185">Reference proteome</keyword>
<dbReference type="CDD" id="cd07033">
    <property type="entry name" value="TPP_PYR_DXS_TK_like"/>
    <property type="match status" value="1"/>
</dbReference>
<reference evidence="5 6" key="1">
    <citation type="submission" date="2017-05" db="EMBL/GenBank/DDBJ databases">
        <title>The Genome Sequence of Enterococcus sp. 8G7_MSG3316.</title>
        <authorList>
            <consortium name="The Broad Institute Genomics Platform"/>
            <consortium name="The Broad Institute Genomic Center for Infectious Diseases"/>
            <person name="Earl A."/>
            <person name="Manson A."/>
            <person name="Schwartman J."/>
            <person name="Gilmore M."/>
            <person name="Abouelleil A."/>
            <person name="Cao P."/>
            <person name="Chapman S."/>
            <person name="Cusick C."/>
            <person name="Shea T."/>
            <person name="Young S."/>
            <person name="Neafsey D."/>
            <person name="Nusbaum C."/>
            <person name="Birren B."/>
        </authorList>
    </citation>
    <scope>NUCLEOTIDE SEQUENCE [LARGE SCALE GENOMIC DNA]</scope>
    <source>
        <strain evidence="5 6">8G7_MSG3316</strain>
    </source>
</reference>
<dbReference type="PANTHER" id="PTHR43825:SF1">
    <property type="entry name" value="TRANSKETOLASE-LIKE PYRIMIDINE-BINDING DOMAIN-CONTAINING PROTEIN"/>
    <property type="match status" value="1"/>
</dbReference>
<dbReference type="FunFam" id="3.40.50.970:FF:000129">
    <property type="entry name" value="Transketolase"/>
    <property type="match status" value="1"/>
</dbReference>
<dbReference type="Gene3D" id="3.40.50.920">
    <property type="match status" value="1"/>
</dbReference>
<dbReference type="RefSeq" id="WP_086273150.1">
    <property type="nucleotide sequence ID" value="NZ_NGKU01000001.1"/>
</dbReference>
<dbReference type="Gene3D" id="3.40.50.970">
    <property type="match status" value="1"/>
</dbReference>
<gene>
    <name evidence="5" type="ORF">A5886_000091</name>
</gene>
<dbReference type="SUPFAM" id="SSF52922">
    <property type="entry name" value="TK C-terminal domain-like"/>
    <property type="match status" value="1"/>
</dbReference>
<protein>
    <recommendedName>
        <fullName evidence="4">Transketolase-like pyrimidine-binding domain-containing protein</fullName>
    </recommendedName>
</protein>
<proteinExistence type="inferred from homology"/>
<dbReference type="STRING" id="1834191.A5886_000091"/>
<dbReference type="InterPro" id="IPR033248">
    <property type="entry name" value="Transketolase_C"/>
</dbReference>
<accession>A0A242A1Y0</accession>
<evidence type="ECO:0000256" key="3">
    <source>
        <dbReference type="ARBA" id="ARBA00023052"/>
    </source>
</evidence>
<organism evidence="5 6">
    <name type="scientific">Candidatus Enterococcus testudinis</name>
    <dbReference type="NCBI Taxonomy" id="1834191"/>
    <lineage>
        <taxon>Bacteria</taxon>
        <taxon>Bacillati</taxon>
        <taxon>Bacillota</taxon>
        <taxon>Bacilli</taxon>
        <taxon>Lactobacillales</taxon>
        <taxon>Enterococcaceae</taxon>
        <taxon>Enterococcus</taxon>
    </lineage>
</organism>
<dbReference type="Proteomes" id="UP000195043">
    <property type="component" value="Unassembled WGS sequence"/>
</dbReference>
<evidence type="ECO:0000313" key="5">
    <source>
        <dbReference type="EMBL" id="OTN75047.1"/>
    </source>
</evidence>
<dbReference type="EMBL" id="NGKU01000001">
    <property type="protein sequence ID" value="OTN75047.1"/>
    <property type="molecule type" value="Genomic_DNA"/>
</dbReference>
<dbReference type="Pfam" id="PF02779">
    <property type="entry name" value="Transket_pyr"/>
    <property type="match status" value="1"/>
</dbReference>
<dbReference type="SMART" id="SM00861">
    <property type="entry name" value="Transket_pyr"/>
    <property type="match status" value="1"/>
</dbReference>
<dbReference type="Pfam" id="PF02780">
    <property type="entry name" value="Transketolase_C"/>
    <property type="match status" value="1"/>
</dbReference>
<comment type="caution">
    <text evidence="5">The sequence shown here is derived from an EMBL/GenBank/DDBJ whole genome shotgun (WGS) entry which is preliminary data.</text>
</comment>
<dbReference type="SUPFAM" id="SSF52518">
    <property type="entry name" value="Thiamin diphosphate-binding fold (THDP-binding)"/>
    <property type="match status" value="1"/>
</dbReference>
<dbReference type="InterPro" id="IPR051157">
    <property type="entry name" value="PDH/Transketolase"/>
</dbReference>
<dbReference type="OrthoDB" id="9803371at2"/>
<evidence type="ECO:0000256" key="1">
    <source>
        <dbReference type="ARBA" id="ARBA00001964"/>
    </source>
</evidence>
<dbReference type="PANTHER" id="PTHR43825">
    <property type="entry name" value="PYRUVATE DEHYDROGENASE E1 COMPONENT"/>
    <property type="match status" value="1"/>
</dbReference>
<evidence type="ECO:0000259" key="4">
    <source>
        <dbReference type="SMART" id="SM00861"/>
    </source>
</evidence>
<dbReference type="InterPro" id="IPR029061">
    <property type="entry name" value="THDP-binding"/>
</dbReference>
<dbReference type="InterPro" id="IPR005475">
    <property type="entry name" value="Transketolase-like_Pyr-bd"/>
</dbReference>
<comment type="similarity">
    <text evidence="2">Belongs to the transketolase family.</text>
</comment>
<dbReference type="AlphaFoldDB" id="A0A242A1Y0"/>